<dbReference type="PANTHER" id="PTHR37697:SF2">
    <property type="entry name" value="AP2-LIKE ETHYLENE-RESPONSIVE TRANSCRIPTION FACTOR SNZ"/>
    <property type="match status" value="1"/>
</dbReference>
<reference evidence="2" key="1">
    <citation type="journal article" date="2023" name="Plant J.">
        <title>The genome of the king protea, Protea cynaroides.</title>
        <authorList>
            <person name="Chang J."/>
            <person name="Duong T.A."/>
            <person name="Schoeman C."/>
            <person name="Ma X."/>
            <person name="Roodt D."/>
            <person name="Barker N."/>
            <person name="Li Z."/>
            <person name="Van de Peer Y."/>
            <person name="Mizrachi E."/>
        </authorList>
    </citation>
    <scope>NUCLEOTIDE SEQUENCE</scope>
    <source>
        <tissue evidence="2">Young leaves</tissue>
    </source>
</reference>
<comment type="caution">
    <text evidence="2">The sequence shown here is derived from an EMBL/GenBank/DDBJ whole genome shotgun (WGS) entry which is preliminary data.</text>
</comment>
<name>A0A9Q0GU46_9MAGN</name>
<dbReference type="AlphaFoldDB" id="A0A9Q0GU46"/>
<dbReference type="PANTHER" id="PTHR37697">
    <property type="entry name" value="AP2-LIKE ETHYLENE-RESPONSIVE TRANSCRIPTION FACTOR SNZ"/>
    <property type="match status" value="1"/>
</dbReference>
<evidence type="ECO:0000256" key="1">
    <source>
        <dbReference type="SAM" id="MobiDB-lite"/>
    </source>
</evidence>
<keyword evidence="3" id="KW-1185">Reference proteome</keyword>
<gene>
    <name evidence="2" type="ORF">NE237_029357</name>
</gene>
<accession>A0A9Q0GU46</accession>
<dbReference type="Proteomes" id="UP001141806">
    <property type="component" value="Unassembled WGS sequence"/>
</dbReference>
<protein>
    <submittedName>
        <fullName evidence="2">Uncharacterized protein</fullName>
    </submittedName>
</protein>
<evidence type="ECO:0000313" key="2">
    <source>
        <dbReference type="EMBL" id="KAJ4952525.1"/>
    </source>
</evidence>
<proteinExistence type="predicted"/>
<dbReference type="EMBL" id="JAMYWD010000012">
    <property type="protein sequence ID" value="KAJ4952525.1"/>
    <property type="molecule type" value="Genomic_DNA"/>
</dbReference>
<evidence type="ECO:0000313" key="3">
    <source>
        <dbReference type="Proteomes" id="UP001141806"/>
    </source>
</evidence>
<feature type="region of interest" description="Disordered" evidence="1">
    <location>
        <begin position="122"/>
        <end position="150"/>
    </location>
</feature>
<organism evidence="2 3">
    <name type="scientific">Protea cynaroides</name>
    <dbReference type="NCBI Taxonomy" id="273540"/>
    <lineage>
        <taxon>Eukaryota</taxon>
        <taxon>Viridiplantae</taxon>
        <taxon>Streptophyta</taxon>
        <taxon>Embryophyta</taxon>
        <taxon>Tracheophyta</taxon>
        <taxon>Spermatophyta</taxon>
        <taxon>Magnoliopsida</taxon>
        <taxon>Proteales</taxon>
        <taxon>Proteaceae</taxon>
        <taxon>Protea</taxon>
    </lineage>
</organism>
<sequence>MESESDAQPLMELVAALEHATLMAKQLPSTIDPSQMFQVCSSFQNAHHHLGAFLSRFHSSQPLLASDKSFASTVGEDEPMQVGDDEEVEIDAEAEGKVEVEENSMSIVNEVEERTRDLILQNKRRKRHLSPSPVVAADQRPSYDNGSVREQLPFDPREAHLSSLDLVFQFHG</sequence>
<dbReference type="OrthoDB" id="672370at2759"/>